<accession>A0ABT6ZK38</accession>
<reference evidence="7" key="1">
    <citation type="submission" date="2023-05" db="EMBL/GenBank/DDBJ databases">
        <title>[olsenella] sp. nov., isolated from a pig farm feces dump.</title>
        <authorList>
            <person name="Chang Y.-H."/>
        </authorList>
    </citation>
    <scope>NUCLEOTIDE SEQUENCE</scope>
    <source>
        <strain evidence="7">YH-ols2217</strain>
    </source>
</reference>
<keyword evidence="5 6" id="KW-0472">Membrane</keyword>
<feature type="transmembrane region" description="Helical" evidence="6">
    <location>
        <begin position="237"/>
        <end position="259"/>
    </location>
</feature>
<comment type="subcellular location">
    <subcellularLocation>
        <location evidence="1">Cell membrane</location>
        <topology evidence="1">Multi-pass membrane protein</topology>
    </subcellularLocation>
</comment>
<feature type="transmembrane region" description="Helical" evidence="6">
    <location>
        <begin position="135"/>
        <end position="153"/>
    </location>
</feature>
<name>A0ABT6ZK38_9ACTN</name>
<gene>
    <name evidence="7" type="ORF">QJ043_03625</name>
</gene>
<dbReference type="Proteomes" id="UP001431693">
    <property type="component" value="Unassembled WGS sequence"/>
</dbReference>
<keyword evidence="4 6" id="KW-1133">Transmembrane helix</keyword>
<dbReference type="CDD" id="cd06574">
    <property type="entry name" value="TM_PBP1_branched-chain-AA_like"/>
    <property type="match status" value="1"/>
</dbReference>
<feature type="transmembrane region" description="Helical" evidence="6">
    <location>
        <begin position="87"/>
        <end position="106"/>
    </location>
</feature>
<dbReference type="PANTHER" id="PTHR32196">
    <property type="entry name" value="ABC TRANSPORTER PERMEASE PROTEIN YPHD-RELATED-RELATED"/>
    <property type="match status" value="1"/>
</dbReference>
<organism evidence="7 8">
    <name type="scientific">Kribbibacterium absianum</name>
    <dbReference type="NCBI Taxonomy" id="3044210"/>
    <lineage>
        <taxon>Bacteria</taxon>
        <taxon>Bacillati</taxon>
        <taxon>Actinomycetota</taxon>
        <taxon>Coriobacteriia</taxon>
        <taxon>Coriobacteriales</taxon>
        <taxon>Kribbibacteriaceae</taxon>
        <taxon>Kribbibacterium</taxon>
    </lineage>
</organism>
<feature type="transmembrane region" description="Helical" evidence="6">
    <location>
        <begin position="209"/>
        <end position="230"/>
    </location>
</feature>
<evidence type="ECO:0000256" key="6">
    <source>
        <dbReference type="SAM" id="Phobius"/>
    </source>
</evidence>
<feature type="transmembrane region" description="Helical" evidence="6">
    <location>
        <begin position="61"/>
        <end position="80"/>
    </location>
</feature>
<evidence type="ECO:0000256" key="4">
    <source>
        <dbReference type="ARBA" id="ARBA00022989"/>
    </source>
</evidence>
<dbReference type="EMBL" id="JASJEX010000002">
    <property type="protein sequence ID" value="MDJ1129174.1"/>
    <property type="molecule type" value="Genomic_DNA"/>
</dbReference>
<protein>
    <submittedName>
        <fullName evidence="7">ABC transporter permease</fullName>
    </submittedName>
</protein>
<evidence type="ECO:0000256" key="1">
    <source>
        <dbReference type="ARBA" id="ARBA00004651"/>
    </source>
</evidence>
<keyword evidence="2" id="KW-1003">Cell membrane</keyword>
<feature type="transmembrane region" description="Helical" evidence="6">
    <location>
        <begin position="265"/>
        <end position="284"/>
    </location>
</feature>
<dbReference type="RefSeq" id="WP_283714014.1">
    <property type="nucleotide sequence ID" value="NZ_JASJEW010000008.1"/>
</dbReference>
<proteinExistence type="predicted"/>
<keyword evidence="8" id="KW-1185">Reference proteome</keyword>
<evidence type="ECO:0000256" key="3">
    <source>
        <dbReference type="ARBA" id="ARBA00022692"/>
    </source>
</evidence>
<keyword evidence="3 6" id="KW-0812">Transmembrane</keyword>
<feature type="transmembrane region" description="Helical" evidence="6">
    <location>
        <begin position="180"/>
        <end position="203"/>
    </location>
</feature>
<dbReference type="Pfam" id="PF02653">
    <property type="entry name" value="BPD_transp_2"/>
    <property type="match status" value="1"/>
</dbReference>
<feature type="transmembrane region" description="Helical" evidence="6">
    <location>
        <begin position="6"/>
        <end position="30"/>
    </location>
</feature>
<comment type="caution">
    <text evidence="7">The sequence shown here is derived from an EMBL/GenBank/DDBJ whole genome shotgun (WGS) entry which is preliminary data.</text>
</comment>
<evidence type="ECO:0000256" key="2">
    <source>
        <dbReference type="ARBA" id="ARBA00022475"/>
    </source>
</evidence>
<evidence type="ECO:0000313" key="7">
    <source>
        <dbReference type="EMBL" id="MDJ1129174.1"/>
    </source>
</evidence>
<sequence length="324" mass="33167">MTPQVFFDAVTLGFEYSLLAVGVFITFRILDMADLTVDGSFGLGLACSAVLTVAGHPVLGLVVGAIAGACAGCATGLLITKAKINPLLAGIITMTGLYSVNIYVLGAPNVSLLGVTRVFDPIIEATGLPDDVVKMGLVVLIAAAAVAILACYFHTESGLAVRAVGDNEEMSRASSINTDAIKVGGLALGNGLVGLTGAILAQYQGFADLSSGTGMVMVGLASVIIGEVFGGHRSVTWGLACAVIGSVVYRLIIQFALAINLLDANALKLVSAVIVAVFMALPAVQKAMRDRSTRAAARNVMERLLAEDAEALVGAGQKEAANDR</sequence>
<evidence type="ECO:0000313" key="8">
    <source>
        <dbReference type="Proteomes" id="UP001431693"/>
    </source>
</evidence>
<dbReference type="InterPro" id="IPR001851">
    <property type="entry name" value="ABC_transp_permease"/>
</dbReference>
<evidence type="ECO:0000256" key="5">
    <source>
        <dbReference type="ARBA" id="ARBA00023136"/>
    </source>
</evidence>
<dbReference type="PANTHER" id="PTHR32196:SF69">
    <property type="entry name" value="BRANCHED-CHAIN AMINO ACID TRANSPORT SYSTEM, PERMEASE PROTEIN"/>
    <property type="match status" value="1"/>
</dbReference>